<gene>
    <name evidence="2" type="ORF">FXF47_07455</name>
</gene>
<dbReference type="Pfam" id="PF00990">
    <property type="entry name" value="GGDEF"/>
    <property type="match status" value="1"/>
</dbReference>
<dbReference type="AlphaFoldDB" id="A0A5D0MGR0"/>
<protein>
    <submittedName>
        <fullName evidence="2">Diguanylate cyclase</fullName>
    </submittedName>
</protein>
<feature type="domain" description="GGDEF" evidence="1">
    <location>
        <begin position="32"/>
        <end position="155"/>
    </location>
</feature>
<comment type="caution">
    <text evidence="2">The sequence shown here is derived from an EMBL/GenBank/DDBJ whole genome shotgun (WGS) entry which is preliminary data.</text>
</comment>
<organism evidence="2 3">
    <name type="scientific">Candidatus Mcinerneyibacterium aminivorans</name>
    <dbReference type="NCBI Taxonomy" id="2703815"/>
    <lineage>
        <taxon>Bacteria</taxon>
        <taxon>Candidatus Macinerneyibacteriota</taxon>
        <taxon>Candidatus Mcinerneyibacteria</taxon>
        <taxon>Candidatus Mcinerneyibacteriales</taxon>
        <taxon>Candidatus Mcinerneyibacteriaceae</taxon>
        <taxon>Candidatus Mcinerneyibacterium</taxon>
    </lineage>
</organism>
<dbReference type="NCBIfam" id="TIGR00254">
    <property type="entry name" value="GGDEF"/>
    <property type="match status" value="1"/>
</dbReference>
<evidence type="ECO:0000313" key="3">
    <source>
        <dbReference type="Proteomes" id="UP000324143"/>
    </source>
</evidence>
<name>A0A5D0MGR0_9BACT</name>
<dbReference type="InterPro" id="IPR029787">
    <property type="entry name" value="Nucleotide_cyclase"/>
</dbReference>
<dbReference type="PROSITE" id="PS50887">
    <property type="entry name" value="GGDEF"/>
    <property type="match status" value="1"/>
</dbReference>
<sequence>MADINNFAELKDKQNILTRLKEEVKRSSRYKNKLSVILIELDDYKELKNNLDEKSLNEVEVDFIKLIIHNIREVDLVGRLKPQQFLVLCPNTGIMGAKIAAQRIRKITEFSSFGDSYKITLSAGVKEYIFEEPDKLLNETKKRLNIAKIKVKIGL</sequence>
<dbReference type="SMART" id="SM00267">
    <property type="entry name" value="GGDEF"/>
    <property type="match status" value="1"/>
</dbReference>
<accession>A0A5D0MGR0</accession>
<dbReference type="Gene3D" id="3.30.70.270">
    <property type="match status" value="1"/>
</dbReference>
<dbReference type="InterPro" id="IPR043128">
    <property type="entry name" value="Rev_trsase/Diguanyl_cyclase"/>
</dbReference>
<dbReference type="SUPFAM" id="SSF55073">
    <property type="entry name" value="Nucleotide cyclase"/>
    <property type="match status" value="1"/>
</dbReference>
<keyword evidence="3" id="KW-1185">Reference proteome</keyword>
<reference evidence="2" key="1">
    <citation type="submission" date="2019-08" db="EMBL/GenBank/DDBJ databases">
        <title>Genomic characterization of a novel candidate phylum (ARYD3) from a high temperature, high salinity tertiary oil reservoir in north central Oklahoma, USA.</title>
        <authorList>
            <person name="Youssef N.H."/>
            <person name="Yadav A."/>
            <person name="Elshahed M.S."/>
        </authorList>
    </citation>
    <scope>NUCLEOTIDE SEQUENCE [LARGE SCALE GENOMIC DNA]</scope>
    <source>
        <strain evidence="2">ARYD3</strain>
    </source>
</reference>
<dbReference type="Proteomes" id="UP000324143">
    <property type="component" value="Unassembled WGS sequence"/>
</dbReference>
<dbReference type="EMBL" id="VSIX01000076">
    <property type="protein sequence ID" value="TYB30783.1"/>
    <property type="molecule type" value="Genomic_DNA"/>
</dbReference>
<dbReference type="InterPro" id="IPR000160">
    <property type="entry name" value="GGDEF_dom"/>
</dbReference>
<evidence type="ECO:0000313" key="2">
    <source>
        <dbReference type="EMBL" id="TYB30783.1"/>
    </source>
</evidence>
<proteinExistence type="predicted"/>
<evidence type="ECO:0000259" key="1">
    <source>
        <dbReference type="PROSITE" id="PS50887"/>
    </source>
</evidence>